<evidence type="ECO:0000259" key="3">
    <source>
        <dbReference type="Pfam" id="PF19417"/>
    </source>
</evidence>
<feature type="domain" description="Bacterial toxin RNase RnlA/LsoA N-terminal repeated" evidence="1">
    <location>
        <begin position="97"/>
        <end position="182"/>
    </location>
</feature>
<organism evidence="4 5">
    <name type="scientific">Vibrio tasmaniensis 1F-267</name>
    <dbReference type="NCBI Taxonomy" id="1191324"/>
    <lineage>
        <taxon>Bacteria</taxon>
        <taxon>Pseudomonadati</taxon>
        <taxon>Pseudomonadota</taxon>
        <taxon>Gammaproteobacteria</taxon>
        <taxon>Vibrionales</taxon>
        <taxon>Vibrionaceae</taxon>
        <taxon>Vibrio</taxon>
    </lineage>
</organism>
<dbReference type="Pfam" id="PF19417">
    <property type="entry name" value="RnlA_toxin_N"/>
    <property type="match status" value="1"/>
</dbReference>
<proteinExistence type="predicted"/>
<name>A0ABX3B4N8_9VIBR</name>
<protein>
    <submittedName>
        <fullName evidence="4">mRNA endoribonuclease LS</fullName>
    </submittedName>
</protein>
<dbReference type="Gene3D" id="3.30.310.240">
    <property type="entry name" value="Bacterial toxin RNase RnlA/LsoA, N-terminal domain"/>
    <property type="match status" value="1"/>
</dbReference>
<dbReference type="InterPro" id="IPR045837">
    <property type="entry name" value="RnlA_toxin_N"/>
</dbReference>
<feature type="domain" description="Bacterial toxin RNase RnlA/LsoA DBD" evidence="2">
    <location>
        <begin position="202"/>
        <end position="326"/>
    </location>
</feature>
<comment type="caution">
    <text evidence="4">The sequence shown here is derived from an EMBL/GenBank/DDBJ whole genome shotgun (WGS) entry which is preliminary data.</text>
</comment>
<dbReference type="CDD" id="cd14795">
    <property type="entry name" value="RNLA_N_2"/>
    <property type="match status" value="1"/>
</dbReference>
<keyword evidence="5" id="KW-1185">Reference proteome</keyword>
<feature type="domain" description="Bacterial toxin RNase RnlA/LsoA N-terminal" evidence="3">
    <location>
        <begin position="5"/>
        <end position="87"/>
    </location>
</feature>
<dbReference type="Gene3D" id="6.10.250.2650">
    <property type="match status" value="1"/>
</dbReference>
<reference evidence="4 5" key="1">
    <citation type="journal article" date="2012" name="Science">
        <title>Ecological populations of bacteria act as socially cohesive units of antibiotic production and resistance.</title>
        <authorList>
            <person name="Cordero O.X."/>
            <person name="Wildschutte H."/>
            <person name="Kirkup B."/>
            <person name="Proehl S."/>
            <person name="Ngo L."/>
            <person name="Hussain F."/>
            <person name="Le Roux F."/>
            <person name="Mincer T."/>
            <person name="Polz M.F."/>
        </authorList>
    </citation>
    <scope>NUCLEOTIDE SEQUENCE [LARGE SCALE GENOMIC DNA]</scope>
    <source>
        <strain evidence="4 5">1F-267</strain>
    </source>
</reference>
<dbReference type="InterPro" id="IPR043994">
    <property type="entry name" value="RnlA/LsoA-toxin_DBD"/>
</dbReference>
<dbReference type="Gene3D" id="3.30.160.690">
    <property type="entry name" value="Bacterial toxin RNase RnlA/LsoA, N repeated domain"/>
    <property type="match status" value="1"/>
</dbReference>
<dbReference type="Pfam" id="PF15935">
    <property type="entry name" value="RnlA_toxin"/>
    <property type="match status" value="1"/>
</dbReference>
<dbReference type="Proteomes" id="UP000094638">
    <property type="component" value="Unassembled WGS sequence"/>
</dbReference>
<dbReference type="RefSeq" id="WP_017103266.1">
    <property type="nucleotide sequence ID" value="NZ_AJZO02000216.1"/>
</dbReference>
<dbReference type="Pfam" id="PF19034">
    <property type="entry name" value="RnlA-toxin_DBD"/>
    <property type="match status" value="1"/>
</dbReference>
<dbReference type="EMBL" id="AJZO02000216">
    <property type="protein sequence ID" value="OEF46714.1"/>
    <property type="molecule type" value="Genomic_DNA"/>
</dbReference>
<evidence type="ECO:0000259" key="2">
    <source>
        <dbReference type="Pfam" id="PF19034"/>
    </source>
</evidence>
<accession>A0ABX3B4N8</accession>
<dbReference type="Gene3D" id="1.10.8.1130">
    <property type="entry name" value="Bacterial toxin RNase RnlA/LsoA, C-terminal Dmd-binding domain"/>
    <property type="match status" value="1"/>
</dbReference>
<evidence type="ECO:0000259" key="1">
    <source>
        <dbReference type="Pfam" id="PF15935"/>
    </source>
</evidence>
<dbReference type="InterPro" id="IPR031845">
    <property type="entry name" value="RnlA_toxin_NRD"/>
</dbReference>
<evidence type="ECO:0000313" key="4">
    <source>
        <dbReference type="EMBL" id="OEF46714.1"/>
    </source>
</evidence>
<gene>
    <name evidence="4" type="ORF">A163_07970</name>
</gene>
<sequence>MERSYKNLNLERALIEELTKKMMEERSYTLESFDDVPGTQTGKRVVFGHAGKDFATVNIFFIKDGTSTIQYLTGANRELGKELADYLYESINPAEFEKVNLVLKGFIESMLSPVLEVINEEAHIEINEYSRDKLRVVWKILSKEYQDEITVTLHKTTRTLQVQGRPLSCYRAFIFNISELLDLEGLEKVLIRQDDGKAEIVQQEVARAHLSAVLGDEYEKVHKNVEKLLISGLCVKLAAPDLPDYCMLLYPELRSIEGVLKDKMKDIGMIVGKDGFGPFFLHSKEKGTWELNSESAATTPNAETRSAIENAYTFFNKERHGLFHMEVIVDASRVISDMSHLMTKSNQAWQHIKVLYSI</sequence>
<evidence type="ECO:0000313" key="5">
    <source>
        <dbReference type="Proteomes" id="UP000094638"/>
    </source>
</evidence>
<dbReference type="CDD" id="cd14794">
    <property type="entry name" value="RNLA_N_1"/>
    <property type="match status" value="1"/>
</dbReference>